<evidence type="ECO:0000313" key="1">
    <source>
        <dbReference type="EMBL" id="KAJ1187185.1"/>
    </source>
</evidence>
<dbReference type="Proteomes" id="UP001066276">
    <property type="component" value="Chromosome 3_1"/>
</dbReference>
<reference evidence="1" key="1">
    <citation type="journal article" date="2022" name="bioRxiv">
        <title>Sequencing and chromosome-scale assembly of the giantPleurodeles waltlgenome.</title>
        <authorList>
            <person name="Brown T."/>
            <person name="Elewa A."/>
            <person name="Iarovenko S."/>
            <person name="Subramanian E."/>
            <person name="Araus A.J."/>
            <person name="Petzold A."/>
            <person name="Susuki M."/>
            <person name="Suzuki K.-i.T."/>
            <person name="Hayashi T."/>
            <person name="Toyoda A."/>
            <person name="Oliveira C."/>
            <person name="Osipova E."/>
            <person name="Leigh N.D."/>
            <person name="Simon A."/>
            <person name="Yun M.H."/>
        </authorList>
    </citation>
    <scope>NUCLEOTIDE SEQUENCE</scope>
    <source>
        <strain evidence="1">20211129_DDA</strain>
        <tissue evidence="1">Liver</tissue>
    </source>
</reference>
<sequence>MGVWDVPRRRAWLVSGPQGEARPACMGCLVLLRAPGGCFLAPAGEGCVVSAAEGGLSAVLLGHTPPLEAFFTSGSPRPGVALLLVACRRRRGLFCPPSAAAELHGPGGGRRGGVWLQGASCAAKCLGFGPRCCAG</sequence>
<gene>
    <name evidence="1" type="ORF">NDU88_003964</name>
</gene>
<accession>A0AAV7UFU0</accession>
<protein>
    <submittedName>
        <fullName evidence="1">Uncharacterized protein</fullName>
    </submittedName>
</protein>
<keyword evidence="2" id="KW-1185">Reference proteome</keyword>
<proteinExistence type="predicted"/>
<dbReference type="AlphaFoldDB" id="A0AAV7UFU0"/>
<name>A0AAV7UFU0_PLEWA</name>
<comment type="caution">
    <text evidence="1">The sequence shown here is derived from an EMBL/GenBank/DDBJ whole genome shotgun (WGS) entry which is preliminary data.</text>
</comment>
<dbReference type="EMBL" id="JANPWB010000005">
    <property type="protein sequence ID" value="KAJ1187185.1"/>
    <property type="molecule type" value="Genomic_DNA"/>
</dbReference>
<evidence type="ECO:0000313" key="2">
    <source>
        <dbReference type="Proteomes" id="UP001066276"/>
    </source>
</evidence>
<organism evidence="1 2">
    <name type="scientific">Pleurodeles waltl</name>
    <name type="common">Iberian ribbed newt</name>
    <dbReference type="NCBI Taxonomy" id="8319"/>
    <lineage>
        <taxon>Eukaryota</taxon>
        <taxon>Metazoa</taxon>
        <taxon>Chordata</taxon>
        <taxon>Craniata</taxon>
        <taxon>Vertebrata</taxon>
        <taxon>Euteleostomi</taxon>
        <taxon>Amphibia</taxon>
        <taxon>Batrachia</taxon>
        <taxon>Caudata</taxon>
        <taxon>Salamandroidea</taxon>
        <taxon>Salamandridae</taxon>
        <taxon>Pleurodelinae</taxon>
        <taxon>Pleurodeles</taxon>
    </lineage>
</organism>